<evidence type="ECO:0000256" key="1">
    <source>
        <dbReference type="ARBA" id="ARBA00022857"/>
    </source>
</evidence>
<feature type="domain" description="Alcohol dehydrogenase-like C-terminal" evidence="3">
    <location>
        <begin position="65"/>
        <end position="123"/>
    </location>
</feature>
<dbReference type="Pfam" id="PF00107">
    <property type="entry name" value="ADH_zinc_N"/>
    <property type="match status" value="1"/>
</dbReference>
<accession>T0Y111</accession>
<organism evidence="4">
    <name type="scientific">mine drainage metagenome</name>
    <dbReference type="NCBI Taxonomy" id="410659"/>
    <lineage>
        <taxon>unclassified sequences</taxon>
        <taxon>metagenomes</taxon>
        <taxon>ecological metagenomes</taxon>
    </lineage>
</organism>
<dbReference type="InterPro" id="IPR036291">
    <property type="entry name" value="NAD(P)-bd_dom_sf"/>
</dbReference>
<feature type="non-terminal residue" evidence="4">
    <location>
        <position position="124"/>
    </location>
</feature>
<dbReference type="GO" id="GO:0070402">
    <property type="term" value="F:NADPH binding"/>
    <property type="evidence" value="ECO:0007669"/>
    <property type="project" value="TreeGrafter"/>
</dbReference>
<gene>
    <name evidence="4" type="ORF">B1A_21002</name>
</gene>
<comment type="caution">
    <text evidence="4">The sequence shown here is derived from an EMBL/GenBank/DDBJ whole genome shotgun (WGS) entry which is preliminary data.</text>
</comment>
<protein>
    <submittedName>
        <fullName evidence="4">Alcohol dehydrogenase GroES domain protein</fullName>
    </submittedName>
</protein>
<dbReference type="SUPFAM" id="SSF51735">
    <property type="entry name" value="NAD(P)-binding Rossmann-fold domains"/>
    <property type="match status" value="1"/>
</dbReference>
<dbReference type="GO" id="GO:0016651">
    <property type="term" value="F:oxidoreductase activity, acting on NAD(P)H"/>
    <property type="evidence" value="ECO:0007669"/>
    <property type="project" value="TreeGrafter"/>
</dbReference>
<dbReference type="InterPro" id="IPR013149">
    <property type="entry name" value="ADH-like_C"/>
</dbReference>
<keyword evidence="2" id="KW-0560">Oxidoreductase</keyword>
<proteinExistence type="predicted"/>
<evidence type="ECO:0000259" key="3">
    <source>
        <dbReference type="Pfam" id="PF00107"/>
    </source>
</evidence>
<sequence length="124" mass="13033">MLSNGGFAEYVALDEKNAVKIGDEISWEMAASIPIAALTPYHALNLAGLGRGESFVAFGASGNTGLFALQFAKEIGATVIAVSGKDWVSEYGADYIVPRDSVQAEVSRITSNKMADVVMNSLGE</sequence>
<evidence type="ECO:0000313" key="4">
    <source>
        <dbReference type="EMBL" id="EQD28781.1"/>
    </source>
</evidence>
<dbReference type="Gene3D" id="3.90.180.10">
    <property type="entry name" value="Medium-chain alcohol dehydrogenases, catalytic domain"/>
    <property type="match status" value="1"/>
</dbReference>
<reference evidence="4" key="1">
    <citation type="submission" date="2013-08" db="EMBL/GenBank/DDBJ databases">
        <authorList>
            <person name="Mendez C."/>
            <person name="Richter M."/>
            <person name="Ferrer M."/>
            <person name="Sanchez J."/>
        </authorList>
    </citation>
    <scope>NUCLEOTIDE SEQUENCE</scope>
</reference>
<dbReference type="AlphaFoldDB" id="T0Y111"/>
<dbReference type="PANTHER" id="PTHR48106">
    <property type="entry name" value="QUINONE OXIDOREDUCTASE PIG3-RELATED"/>
    <property type="match status" value="1"/>
</dbReference>
<dbReference type="EMBL" id="AUZX01015511">
    <property type="protein sequence ID" value="EQD28781.1"/>
    <property type="molecule type" value="Genomic_DNA"/>
</dbReference>
<evidence type="ECO:0000256" key="2">
    <source>
        <dbReference type="ARBA" id="ARBA00023002"/>
    </source>
</evidence>
<name>T0Y111_9ZZZZ</name>
<keyword evidence="1" id="KW-0521">NADP</keyword>
<dbReference type="PANTHER" id="PTHR48106:SF5">
    <property type="entry name" value="ZINC-CONTAINING ALCOHOL DEHYDROGENASE"/>
    <property type="match status" value="1"/>
</dbReference>
<reference evidence="4" key="2">
    <citation type="journal article" date="2014" name="ISME J.">
        <title>Microbial stratification in low pH oxic and suboxic macroscopic growths along an acid mine drainage.</title>
        <authorList>
            <person name="Mendez-Garcia C."/>
            <person name="Mesa V."/>
            <person name="Sprenger R.R."/>
            <person name="Richter M."/>
            <person name="Diez M.S."/>
            <person name="Solano J."/>
            <person name="Bargiela R."/>
            <person name="Golyshina O.V."/>
            <person name="Manteca A."/>
            <person name="Ramos J.L."/>
            <person name="Gallego J.R."/>
            <person name="Llorente I."/>
            <person name="Martins Dos Santos V.A."/>
            <person name="Jensen O.N."/>
            <person name="Pelaez A.I."/>
            <person name="Sanchez J."/>
            <person name="Ferrer M."/>
        </authorList>
    </citation>
    <scope>NUCLEOTIDE SEQUENCE</scope>
</reference>